<dbReference type="InterPro" id="IPR001387">
    <property type="entry name" value="Cro/C1-type_HTH"/>
</dbReference>
<dbReference type="PANTHER" id="PTHR46797">
    <property type="entry name" value="HTH-TYPE TRANSCRIPTIONAL REGULATOR"/>
    <property type="match status" value="1"/>
</dbReference>
<comment type="caution">
    <text evidence="3">The sequence shown here is derived from an EMBL/GenBank/DDBJ whole genome shotgun (WGS) entry which is preliminary data.</text>
</comment>
<dbReference type="Proteomes" id="UP000031938">
    <property type="component" value="Unassembled WGS sequence"/>
</dbReference>
<dbReference type="PATRIC" id="fig|889306.3.peg.826"/>
<proteinExistence type="predicted"/>
<dbReference type="InterPro" id="IPR050807">
    <property type="entry name" value="TransReg_Diox_bact_type"/>
</dbReference>
<protein>
    <recommendedName>
        <fullName evidence="2">HTH cro/C1-type domain-containing protein</fullName>
    </recommendedName>
</protein>
<dbReference type="Gene3D" id="1.10.260.40">
    <property type="entry name" value="lambda repressor-like DNA-binding domains"/>
    <property type="match status" value="1"/>
</dbReference>
<dbReference type="GO" id="GO:0005829">
    <property type="term" value="C:cytosol"/>
    <property type="evidence" value="ECO:0007669"/>
    <property type="project" value="TreeGrafter"/>
</dbReference>
<dbReference type="CDD" id="cd00093">
    <property type="entry name" value="HTH_XRE"/>
    <property type="match status" value="1"/>
</dbReference>
<dbReference type="RefSeq" id="WP_041086480.1">
    <property type="nucleotide sequence ID" value="NZ_JXRP01000009.1"/>
</dbReference>
<organism evidence="3 4">
    <name type="scientific">Jeotgalibacillus soli</name>
    <dbReference type="NCBI Taxonomy" id="889306"/>
    <lineage>
        <taxon>Bacteria</taxon>
        <taxon>Bacillati</taxon>
        <taxon>Bacillota</taxon>
        <taxon>Bacilli</taxon>
        <taxon>Bacillales</taxon>
        <taxon>Caryophanaceae</taxon>
        <taxon>Jeotgalibacillus</taxon>
    </lineage>
</organism>
<keyword evidence="1" id="KW-0238">DNA-binding</keyword>
<dbReference type="STRING" id="889306.KP78_08230"/>
<dbReference type="EMBL" id="JXRP01000009">
    <property type="protein sequence ID" value="KIL49355.1"/>
    <property type="molecule type" value="Genomic_DNA"/>
</dbReference>
<name>A0A0C2RGQ3_9BACL</name>
<gene>
    <name evidence="3" type="ORF">KP78_08230</name>
</gene>
<evidence type="ECO:0000313" key="3">
    <source>
        <dbReference type="EMBL" id="KIL49355.1"/>
    </source>
</evidence>
<feature type="domain" description="HTH cro/C1-type" evidence="2">
    <location>
        <begin position="6"/>
        <end position="61"/>
    </location>
</feature>
<evidence type="ECO:0000313" key="4">
    <source>
        <dbReference type="Proteomes" id="UP000031938"/>
    </source>
</evidence>
<dbReference type="PROSITE" id="PS50943">
    <property type="entry name" value="HTH_CROC1"/>
    <property type="match status" value="1"/>
</dbReference>
<dbReference type="SUPFAM" id="SSF47413">
    <property type="entry name" value="lambda repressor-like DNA-binding domains"/>
    <property type="match status" value="1"/>
</dbReference>
<evidence type="ECO:0000259" key="2">
    <source>
        <dbReference type="PROSITE" id="PS50943"/>
    </source>
</evidence>
<reference evidence="3 4" key="1">
    <citation type="submission" date="2015-01" db="EMBL/GenBank/DDBJ databases">
        <title>Genome sequencing of Jeotgalibacillus soli.</title>
        <authorList>
            <person name="Goh K.M."/>
            <person name="Chan K.-G."/>
            <person name="Yaakop A.S."/>
            <person name="Ee R."/>
            <person name="Gan H.M."/>
            <person name="Chan C.S."/>
        </authorList>
    </citation>
    <scope>NUCLEOTIDE SEQUENCE [LARGE SCALE GENOMIC DNA]</scope>
    <source>
        <strain evidence="3 4">P9</strain>
    </source>
</reference>
<dbReference type="GO" id="GO:0003700">
    <property type="term" value="F:DNA-binding transcription factor activity"/>
    <property type="evidence" value="ECO:0007669"/>
    <property type="project" value="TreeGrafter"/>
</dbReference>
<keyword evidence="4" id="KW-1185">Reference proteome</keyword>
<dbReference type="Pfam" id="PF01381">
    <property type="entry name" value="HTH_3"/>
    <property type="match status" value="1"/>
</dbReference>
<dbReference type="InterPro" id="IPR010982">
    <property type="entry name" value="Lambda_DNA-bd_dom_sf"/>
</dbReference>
<dbReference type="PANTHER" id="PTHR46797:SF1">
    <property type="entry name" value="METHYLPHOSPHONATE SYNTHASE"/>
    <property type="match status" value="1"/>
</dbReference>
<dbReference type="GO" id="GO:0003677">
    <property type="term" value="F:DNA binding"/>
    <property type="evidence" value="ECO:0007669"/>
    <property type="project" value="UniProtKB-KW"/>
</dbReference>
<dbReference type="AlphaFoldDB" id="A0A0C2RGQ3"/>
<evidence type="ECO:0000256" key="1">
    <source>
        <dbReference type="ARBA" id="ARBA00023125"/>
    </source>
</evidence>
<sequence>MIGRKIHKIRKKRGLTLSELADRANISKSYLSNIERNLKQNPSILVMEKIATVLDVELHTLLEITSDSTMQPESAWVEFARELQESGIEKEQLKDYKTVLEFIKWQNRNCEGKNNV</sequence>
<accession>A0A0C2RGQ3</accession>
<dbReference type="OrthoDB" id="1859224at2"/>
<dbReference type="SMART" id="SM00530">
    <property type="entry name" value="HTH_XRE"/>
    <property type="match status" value="1"/>
</dbReference>